<proteinExistence type="predicted"/>
<gene>
    <name evidence="2" type="ORF">ZIOFF_014724</name>
</gene>
<feature type="domain" description="R13L1/DRL21-like LRR repeat region" evidence="1">
    <location>
        <begin position="196"/>
        <end position="319"/>
    </location>
</feature>
<name>A0A8J5HQE4_ZINOF</name>
<dbReference type="Pfam" id="PF25019">
    <property type="entry name" value="LRR_R13L1-DRL21"/>
    <property type="match status" value="1"/>
</dbReference>
<evidence type="ECO:0000313" key="2">
    <source>
        <dbReference type="EMBL" id="KAG6524784.1"/>
    </source>
</evidence>
<organism evidence="2 3">
    <name type="scientific">Zingiber officinale</name>
    <name type="common">Ginger</name>
    <name type="synonym">Amomum zingiber</name>
    <dbReference type="NCBI Taxonomy" id="94328"/>
    <lineage>
        <taxon>Eukaryota</taxon>
        <taxon>Viridiplantae</taxon>
        <taxon>Streptophyta</taxon>
        <taxon>Embryophyta</taxon>
        <taxon>Tracheophyta</taxon>
        <taxon>Spermatophyta</taxon>
        <taxon>Magnoliopsida</taxon>
        <taxon>Liliopsida</taxon>
        <taxon>Zingiberales</taxon>
        <taxon>Zingiberaceae</taxon>
        <taxon>Zingiber</taxon>
    </lineage>
</organism>
<dbReference type="InterPro" id="IPR056789">
    <property type="entry name" value="LRR_R13L1-DRL21"/>
</dbReference>
<reference evidence="2 3" key="1">
    <citation type="submission" date="2020-08" db="EMBL/GenBank/DDBJ databases">
        <title>Plant Genome Project.</title>
        <authorList>
            <person name="Zhang R.-G."/>
        </authorList>
    </citation>
    <scope>NUCLEOTIDE SEQUENCE [LARGE SCALE GENOMIC DNA]</scope>
    <source>
        <tissue evidence="2">Rhizome</tissue>
    </source>
</reference>
<dbReference type="Proteomes" id="UP000734854">
    <property type="component" value="Unassembled WGS sequence"/>
</dbReference>
<dbReference type="SUPFAM" id="SSF52047">
    <property type="entry name" value="RNI-like"/>
    <property type="match status" value="1"/>
</dbReference>
<dbReference type="EMBL" id="JACMSC010000004">
    <property type="protein sequence ID" value="KAG6524784.1"/>
    <property type="molecule type" value="Genomic_DNA"/>
</dbReference>
<dbReference type="Gene3D" id="3.80.10.10">
    <property type="entry name" value="Ribonuclease Inhibitor"/>
    <property type="match status" value="1"/>
</dbReference>
<dbReference type="PANTHER" id="PTHR47186">
    <property type="entry name" value="LEUCINE-RICH REPEAT-CONTAINING PROTEIN 57"/>
    <property type="match status" value="1"/>
</dbReference>
<sequence length="397" mass="46850">MFRQRDMSQWQELANELSIRHYPSASRHFSLMQLHYWPFERIWSFLYELMFGGSSVPGNDEDVLQILVAEGTLTYYWHKRNIEFMPLEYGVNLCFFRMKEDIEVTRVARKLRTLVLHREEKNEHICQIETEILENIGGCCRLSELPDDLSGTKNLMQLNMAVCTALTRMPSGIRQWINLQSLRGIDAVDGQGNIMLSELQDLRNLESLHIQHLERLELDELKSATLPTYLLKDQDLYELVLHWERWNDMATKGTSNPMVQLLEGFLRSLRELKVLQIISYMSKRLPTWLMLEPRLIVLKKLKRVELVNLRRLEMWLGMKSKNRLEKGLGLKSMPRLEKWLGMKSIRRHVEIVVEQRDANAYFQIQFLVEPGGINMLQIFGCQELRNLPNDIRNIHNL</sequence>
<evidence type="ECO:0000259" key="1">
    <source>
        <dbReference type="Pfam" id="PF25019"/>
    </source>
</evidence>
<protein>
    <recommendedName>
        <fullName evidence="1">R13L1/DRL21-like LRR repeat region domain-containing protein</fullName>
    </recommendedName>
</protein>
<keyword evidence="3" id="KW-1185">Reference proteome</keyword>
<comment type="caution">
    <text evidence="2">The sequence shown here is derived from an EMBL/GenBank/DDBJ whole genome shotgun (WGS) entry which is preliminary data.</text>
</comment>
<accession>A0A8J5HQE4</accession>
<evidence type="ECO:0000313" key="3">
    <source>
        <dbReference type="Proteomes" id="UP000734854"/>
    </source>
</evidence>
<dbReference type="AlphaFoldDB" id="A0A8J5HQE4"/>
<dbReference type="PANTHER" id="PTHR47186:SF38">
    <property type="entry name" value="NB-ARC DOMAIN-CONTAINING PROTEIN"/>
    <property type="match status" value="1"/>
</dbReference>
<dbReference type="InterPro" id="IPR032675">
    <property type="entry name" value="LRR_dom_sf"/>
</dbReference>